<dbReference type="Proteomes" id="UP000799770">
    <property type="component" value="Unassembled WGS sequence"/>
</dbReference>
<sequence length="223" mass="24979">MDLEHVGDISQLGVLNGSVTECFLNLCGKRYDGIETKNGRTTVQQVEEYGLTYTNASEVNLTMQKQYTYQFPDVVALSSSSSKRQYSWNVTSTGDLGLLVQDIFYLCRQLIPCLVTYSNCVVSHHTVLRQPFDSKSDRCSHGPRGLRPCTLGMVPDAPDSNCSDYHFLYPHCVESSSKSYLFKNNILAFLFHGLDGWDTRTATYSDGHGRQRGSTIVATSREM</sequence>
<evidence type="ECO:0000313" key="1">
    <source>
        <dbReference type="EMBL" id="KAF2112720.1"/>
    </source>
</evidence>
<gene>
    <name evidence="1" type="ORF">BDV96DRAFT_580291</name>
</gene>
<dbReference type="AlphaFoldDB" id="A0A6A5Z000"/>
<name>A0A6A5Z000_9PLEO</name>
<keyword evidence="2" id="KW-1185">Reference proteome</keyword>
<dbReference type="EMBL" id="ML977330">
    <property type="protein sequence ID" value="KAF2112720.1"/>
    <property type="molecule type" value="Genomic_DNA"/>
</dbReference>
<proteinExistence type="predicted"/>
<protein>
    <submittedName>
        <fullName evidence="1">Uncharacterized protein</fullName>
    </submittedName>
</protein>
<evidence type="ECO:0000313" key="2">
    <source>
        <dbReference type="Proteomes" id="UP000799770"/>
    </source>
</evidence>
<accession>A0A6A5Z000</accession>
<organism evidence="1 2">
    <name type="scientific">Lophiotrema nucula</name>
    <dbReference type="NCBI Taxonomy" id="690887"/>
    <lineage>
        <taxon>Eukaryota</taxon>
        <taxon>Fungi</taxon>
        <taxon>Dikarya</taxon>
        <taxon>Ascomycota</taxon>
        <taxon>Pezizomycotina</taxon>
        <taxon>Dothideomycetes</taxon>
        <taxon>Pleosporomycetidae</taxon>
        <taxon>Pleosporales</taxon>
        <taxon>Lophiotremataceae</taxon>
        <taxon>Lophiotrema</taxon>
    </lineage>
</organism>
<reference evidence="1" key="1">
    <citation type="journal article" date="2020" name="Stud. Mycol.">
        <title>101 Dothideomycetes genomes: a test case for predicting lifestyles and emergence of pathogens.</title>
        <authorList>
            <person name="Haridas S."/>
            <person name="Albert R."/>
            <person name="Binder M."/>
            <person name="Bloem J."/>
            <person name="Labutti K."/>
            <person name="Salamov A."/>
            <person name="Andreopoulos B."/>
            <person name="Baker S."/>
            <person name="Barry K."/>
            <person name="Bills G."/>
            <person name="Bluhm B."/>
            <person name="Cannon C."/>
            <person name="Castanera R."/>
            <person name="Culley D."/>
            <person name="Daum C."/>
            <person name="Ezra D."/>
            <person name="Gonzalez J."/>
            <person name="Henrissat B."/>
            <person name="Kuo A."/>
            <person name="Liang C."/>
            <person name="Lipzen A."/>
            <person name="Lutzoni F."/>
            <person name="Magnuson J."/>
            <person name="Mondo S."/>
            <person name="Nolan M."/>
            <person name="Ohm R."/>
            <person name="Pangilinan J."/>
            <person name="Park H.-J."/>
            <person name="Ramirez L."/>
            <person name="Alfaro M."/>
            <person name="Sun H."/>
            <person name="Tritt A."/>
            <person name="Yoshinaga Y."/>
            <person name="Zwiers L.-H."/>
            <person name="Turgeon B."/>
            <person name="Goodwin S."/>
            <person name="Spatafora J."/>
            <person name="Crous P."/>
            <person name="Grigoriev I."/>
        </authorList>
    </citation>
    <scope>NUCLEOTIDE SEQUENCE</scope>
    <source>
        <strain evidence="1">CBS 627.86</strain>
    </source>
</reference>